<evidence type="ECO:0000313" key="9">
    <source>
        <dbReference type="Proteomes" id="UP000661607"/>
    </source>
</evidence>
<feature type="transmembrane region" description="Helical" evidence="5">
    <location>
        <begin position="286"/>
        <end position="305"/>
    </location>
</feature>
<accession>A0ABR9KUS6</accession>
<dbReference type="InterPro" id="IPR001173">
    <property type="entry name" value="Glyco_trans_2-like"/>
</dbReference>
<evidence type="ECO:0000256" key="1">
    <source>
        <dbReference type="ARBA" id="ARBA00004141"/>
    </source>
</evidence>
<dbReference type="Gene3D" id="3.90.550.10">
    <property type="entry name" value="Spore Coat Polysaccharide Biosynthesis Protein SpsA, Chain A"/>
    <property type="match status" value="1"/>
</dbReference>
<dbReference type="Pfam" id="PF00535">
    <property type="entry name" value="Glycos_transf_2"/>
    <property type="match status" value="1"/>
</dbReference>
<dbReference type="InterPro" id="IPR029044">
    <property type="entry name" value="Nucleotide-diphossugar_trans"/>
</dbReference>
<dbReference type="SUPFAM" id="SSF53448">
    <property type="entry name" value="Nucleotide-diphospho-sugar transferases"/>
    <property type="match status" value="1"/>
</dbReference>
<dbReference type="InterPro" id="IPR007267">
    <property type="entry name" value="GtrA_DPMS_TM"/>
</dbReference>
<dbReference type="PANTHER" id="PTHR10859:SF91">
    <property type="entry name" value="DOLICHYL-PHOSPHATE BETA-GLUCOSYLTRANSFERASE"/>
    <property type="match status" value="1"/>
</dbReference>
<evidence type="ECO:0000256" key="4">
    <source>
        <dbReference type="ARBA" id="ARBA00023136"/>
    </source>
</evidence>
<reference evidence="8 9" key="1">
    <citation type="submission" date="2020-10" db="EMBL/GenBank/DDBJ databases">
        <title>Sequencing the genomes of 1000 actinobacteria strains.</title>
        <authorList>
            <person name="Klenk H.-P."/>
        </authorList>
    </citation>
    <scope>NUCLEOTIDE SEQUENCE [LARGE SCALE GENOMIC DNA]</scope>
    <source>
        <strain evidence="8 9">DSM 43748</strain>
    </source>
</reference>
<comment type="caution">
    <text evidence="8">The sequence shown here is derived from an EMBL/GenBank/DDBJ whole genome shotgun (WGS) entry which is preliminary data.</text>
</comment>
<evidence type="ECO:0000256" key="5">
    <source>
        <dbReference type="SAM" id="Phobius"/>
    </source>
</evidence>
<comment type="subcellular location">
    <subcellularLocation>
        <location evidence="1">Membrane</location>
        <topology evidence="1">Multi-pass membrane protein</topology>
    </subcellularLocation>
</comment>
<dbReference type="Proteomes" id="UP000661607">
    <property type="component" value="Unassembled WGS sequence"/>
</dbReference>
<evidence type="ECO:0000259" key="6">
    <source>
        <dbReference type="Pfam" id="PF00535"/>
    </source>
</evidence>
<feature type="domain" description="Glycosyltransferase 2-like" evidence="6">
    <location>
        <begin position="24"/>
        <end position="180"/>
    </location>
</feature>
<dbReference type="PANTHER" id="PTHR10859">
    <property type="entry name" value="GLYCOSYL TRANSFERASE"/>
    <property type="match status" value="1"/>
</dbReference>
<keyword evidence="4 5" id="KW-0472">Membrane</keyword>
<feature type="transmembrane region" description="Helical" evidence="5">
    <location>
        <begin position="349"/>
        <end position="370"/>
    </location>
</feature>
<evidence type="ECO:0000259" key="7">
    <source>
        <dbReference type="Pfam" id="PF04138"/>
    </source>
</evidence>
<feature type="transmembrane region" description="Helical" evidence="5">
    <location>
        <begin position="382"/>
        <end position="399"/>
    </location>
</feature>
<evidence type="ECO:0000256" key="2">
    <source>
        <dbReference type="ARBA" id="ARBA00022692"/>
    </source>
</evidence>
<feature type="domain" description="GtrA/DPMS transmembrane" evidence="7">
    <location>
        <begin position="289"/>
        <end position="405"/>
    </location>
</feature>
<proteinExistence type="predicted"/>
<evidence type="ECO:0000313" key="8">
    <source>
        <dbReference type="EMBL" id="MBE1565485.1"/>
    </source>
</evidence>
<dbReference type="Pfam" id="PF04138">
    <property type="entry name" value="GtrA_DPMS_TM"/>
    <property type="match status" value="1"/>
</dbReference>
<organism evidence="8 9">
    <name type="scientific">Nonomuraea africana</name>
    <dbReference type="NCBI Taxonomy" id="46171"/>
    <lineage>
        <taxon>Bacteria</taxon>
        <taxon>Bacillati</taxon>
        <taxon>Actinomycetota</taxon>
        <taxon>Actinomycetes</taxon>
        <taxon>Streptosporangiales</taxon>
        <taxon>Streptosporangiaceae</taxon>
        <taxon>Nonomuraea</taxon>
    </lineage>
</organism>
<dbReference type="EMBL" id="JADBEF010000001">
    <property type="protein sequence ID" value="MBE1565485.1"/>
    <property type="molecule type" value="Genomic_DNA"/>
</dbReference>
<keyword evidence="9" id="KW-1185">Reference proteome</keyword>
<keyword evidence="2 5" id="KW-0812">Transmembrane</keyword>
<dbReference type="RefSeq" id="WP_225959032.1">
    <property type="nucleotide sequence ID" value="NZ_BAAASY010000005.1"/>
</dbReference>
<sequence length="412" mass="44994">MNMVSPVREAKPDQPFADLVFVDVVIPVLNEERALPGCVRTVHSFLTSYFPAGWRITIVDNGSTDGTWKLCQEFADTVPGIHAMRLGERGKGAAIKAAWTASPADVLVFMDVDLSTDLRGLLPLVAAVASGHCEIAIGTRLGHGARIRRGLKRELISRMYNGVLRVGFSARFSDATCGFKAAKAEVIRPVLDRVADTGWFFDTELLLVAQYNGVRIREVPVDWVEDADTRVNVWRTAAEDVRGLVRVSRAMATGAAWAEVPPIPELRPAHPDAALPVPRLETLRKVTLFALVGLASTVVHMLLYLTARQMAGPGLANLVALALTSLANTEANRRWTFNRPGGHRVVMHLRAALLFFLTYAVTTGSVGLALHEWPELPRLAEGGILLAVSIAMAILRFTLLDRWVFRSSGGRP</sequence>
<keyword evidence="3 5" id="KW-1133">Transmembrane helix</keyword>
<evidence type="ECO:0000256" key="3">
    <source>
        <dbReference type="ARBA" id="ARBA00022989"/>
    </source>
</evidence>
<name>A0ABR9KUS6_9ACTN</name>
<gene>
    <name evidence="8" type="ORF">H4W81_008264</name>
</gene>
<protein>
    <submittedName>
        <fullName evidence="8">Flippase GtrA</fullName>
    </submittedName>
</protein>